<organism evidence="2 3">
    <name type="scientific">Orchesella dallaii</name>
    <dbReference type="NCBI Taxonomy" id="48710"/>
    <lineage>
        <taxon>Eukaryota</taxon>
        <taxon>Metazoa</taxon>
        <taxon>Ecdysozoa</taxon>
        <taxon>Arthropoda</taxon>
        <taxon>Hexapoda</taxon>
        <taxon>Collembola</taxon>
        <taxon>Entomobryomorpha</taxon>
        <taxon>Entomobryoidea</taxon>
        <taxon>Orchesellidae</taxon>
        <taxon>Orchesellinae</taxon>
        <taxon>Orchesella</taxon>
    </lineage>
</organism>
<comment type="caution">
    <text evidence="2">The sequence shown here is derived from an EMBL/GenBank/DDBJ whole genome shotgun (WGS) entry which is preliminary data.</text>
</comment>
<proteinExistence type="predicted"/>
<sequence length="164" mass="18669">MKNLGFYQLLILSWAIFPYGVSLENGTFYYLRNVAHNSFLHVKSGAEFCVSIGTVETSILLNETSVAYRWLYLQINGGGVNLDIMQLEGDNLKNNEVTMKPLDSGQCTMAYQELFVVQFPGNVYKIQGEYSSYRCMISNGPETRIGWTDCDTVSQNQEWEFIQV</sequence>
<dbReference type="EMBL" id="CAXLJM020000048">
    <property type="protein sequence ID" value="CAL8112259.1"/>
    <property type="molecule type" value="Genomic_DNA"/>
</dbReference>
<keyword evidence="1" id="KW-0732">Signal</keyword>
<keyword evidence="3" id="KW-1185">Reference proteome</keyword>
<evidence type="ECO:0000313" key="3">
    <source>
        <dbReference type="Proteomes" id="UP001642540"/>
    </source>
</evidence>
<name>A0ABP1QVE6_9HEXA</name>
<dbReference type="Proteomes" id="UP001642540">
    <property type="component" value="Unassembled WGS sequence"/>
</dbReference>
<evidence type="ECO:0000313" key="2">
    <source>
        <dbReference type="EMBL" id="CAL8112259.1"/>
    </source>
</evidence>
<evidence type="ECO:0000256" key="1">
    <source>
        <dbReference type="SAM" id="SignalP"/>
    </source>
</evidence>
<protein>
    <submittedName>
        <fullName evidence="2">Uncharacterized protein</fullName>
    </submittedName>
</protein>
<reference evidence="2 3" key="1">
    <citation type="submission" date="2024-08" db="EMBL/GenBank/DDBJ databases">
        <authorList>
            <person name="Cucini C."/>
            <person name="Frati F."/>
        </authorList>
    </citation>
    <scope>NUCLEOTIDE SEQUENCE [LARGE SCALE GENOMIC DNA]</scope>
</reference>
<accession>A0ABP1QVE6</accession>
<gene>
    <name evidence="2" type="ORF">ODALV1_LOCUS15563</name>
</gene>
<feature type="chain" id="PRO_5047279945" evidence="1">
    <location>
        <begin position="23"/>
        <end position="164"/>
    </location>
</feature>
<feature type="signal peptide" evidence="1">
    <location>
        <begin position="1"/>
        <end position="22"/>
    </location>
</feature>